<dbReference type="PANTHER" id="PTHR34700">
    <property type="entry name" value="POTASSIUM BINDING PROTEIN KBP"/>
    <property type="match status" value="1"/>
</dbReference>
<feature type="transmembrane region" description="Helical" evidence="2">
    <location>
        <begin position="97"/>
        <end position="119"/>
    </location>
</feature>
<organism evidence="4 5">
    <name type="scientific">Tessaracoccus palaemonis</name>
    <dbReference type="NCBI Taxonomy" id="2829499"/>
    <lineage>
        <taxon>Bacteria</taxon>
        <taxon>Bacillati</taxon>
        <taxon>Actinomycetota</taxon>
        <taxon>Actinomycetes</taxon>
        <taxon>Propionibacteriales</taxon>
        <taxon>Propionibacteriaceae</taxon>
        <taxon>Tessaracoccus</taxon>
    </lineage>
</organism>
<gene>
    <name evidence="4" type="ORF">KDB89_13720</name>
</gene>
<keyword evidence="5" id="KW-1185">Reference proteome</keyword>
<dbReference type="EMBL" id="CP079216">
    <property type="protein sequence ID" value="QXT62773.1"/>
    <property type="molecule type" value="Genomic_DNA"/>
</dbReference>
<dbReference type="PROSITE" id="PS51782">
    <property type="entry name" value="LYSM"/>
    <property type="match status" value="2"/>
</dbReference>
<feature type="compositionally biased region" description="Polar residues" evidence="1">
    <location>
        <begin position="322"/>
        <end position="331"/>
    </location>
</feature>
<dbReference type="Pfam" id="PF01476">
    <property type="entry name" value="LysM"/>
    <property type="match status" value="2"/>
</dbReference>
<feature type="region of interest" description="Disordered" evidence="1">
    <location>
        <begin position="268"/>
        <end position="338"/>
    </location>
</feature>
<evidence type="ECO:0000259" key="3">
    <source>
        <dbReference type="PROSITE" id="PS51782"/>
    </source>
</evidence>
<keyword evidence="2" id="KW-0472">Membrane</keyword>
<dbReference type="SMART" id="SM00257">
    <property type="entry name" value="LysM"/>
    <property type="match status" value="2"/>
</dbReference>
<accession>A0ABX8SL91</accession>
<evidence type="ECO:0000256" key="2">
    <source>
        <dbReference type="SAM" id="Phobius"/>
    </source>
</evidence>
<feature type="region of interest" description="Disordered" evidence="1">
    <location>
        <begin position="117"/>
        <end position="152"/>
    </location>
</feature>
<keyword evidence="2" id="KW-1133">Transmembrane helix</keyword>
<dbReference type="CDD" id="cd00118">
    <property type="entry name" value="LysM"/>
    <property type="match status" value="2"/>
</dbReference>
<name>A0ABX8SL91_9ACTN</name>
<reference evidence="4 5" key="1">
    <citation type="submission" date="2021-07" db="EMBL/GenBank/DDBJ databases">
        <title>complete genome sequencing of Tessaracoccus sp.J1M15.</title>
        <authorList>
            <person name="Bae J.-W."/>
            <person name="Kim D.-y."/>
        </authorList>
    </citation>
    <scope>NUCLEOTIDE SEQUENCE [LARGE SCALE GENOMIC DNA]</scope>
    <source>
        <strain evidence="4 5">J1M15</strain>
    </source>
</reference>
<feature type="region of interest" description="Disordered" evidence="1">
    <location>
        <begin position="609"/>
        <end position="637"/>
    </location>
</feature>
<dbReference type="PANTHER" id="PTHR34700:SF4">
    <property type="entry name" value="PHAGE-LIKE ELEMENT PBSX PROTEIN XKDP"/>
    <property type="match status" value="1"/>
</dbReference>
<evidence type="ECO:0000313" key="5">
    <source>
        <dbReference type="Proteomes" id="UP000824504"/>
    </source>
</evidence>
<evidence type="ECO:0000256" key="1">
    <source>
        <dbReference type="SAM" id="MobiDB-lite"/>
    </source>
</evidence>
<dbReference type="InterPro" id="IPR018392">
    <property type="entry name" value="LysM"/>
</dbReference>
<evidence type="ECO:0000313" key="4">
    <source>
        <dbReference type="EMBL" id="QXT62773.1"/>
    </source>
</evidence>
<proteinExistence type="predicted"/>
<feature type="domain" description="LysM" evidence="3">
    <location>
        <begin position="149"/>
        <end position="197"/>
    </location>
</feature>
<keyword evidence="2" id="KW-0812">Transmembrane</keyword>
<feature type="transmembrane region" description="Helical" evidence="2">
    <location>
        <begin position="56"/>
        <end position="77"/>
    </location>
</feature>
<sequence length="880" mass="92112">MPAPVRTAVRALASLAALAAVLVGVPWFLARFADPRPLLAVDWPRAVSGPPDAELLVALLGLLGWAAWAYLTVAVVLEAASLLSRRRLAVTLPGTGWLRPTVAALLVAAAASPVVAASADPGPATPPAPGTRDPAAEKSDPAESLDESSTHVVGAGEELWDIAEQQLGSGDRWREIVEANPGLDATARLKPGTRLRLPERPGAARAAGSAETRVVVQRGDTLWGIAEQALGDPLRWPEIHEANRELVADPDEIQVGWVLRLPEVVEEPTDAAAEEAPVGAEPPAPTQEPHDSVRAVADPADTGTLSVAPVETRNAADEVPVSSATAETSLPTGPGADTAAMPSAGQVAAIGAALAAAVLGGLATRRRAQLLGRAVGRRLVPIPDQVARFWTALSQRAEQHEPGPMRGITPTTVVLGWDDDDAQVLLDLAVERATRLTGPQAEALLAALVTGLSCAPWSDEVQLIVAGDTAWAEALDDPRIEAVASPYDAITRLSRLCSERRLALRSRTLGEVSSDPDTGQAWAPVVFVFERPLTGTQPDAVADALALGEVGVHVLLTGDPPLPHGPSTTVEAGSDLARWGDLEFTPQLVSGPARRALIDLFEATGSPRTLPAPWWGDPGTQPIDPSEEPAMTGQPTSPGHPQVLLLGDVDLVDATGPLPSRARTSCIEYAAWLLAHPGSRASTMASDLLVAEGTRRSNMSRLRTWLGTDPDGTPYLPDAYSGHISLDPRVSSDWERFQALLGAGVQGSPDAALRSALRLVRGQPLGTAAFQWPWAETLRADMVAMIVDASCTLADRAIHRGDAGLALWAAGRGRLAAPRDDEVAVREIDGLALAGRGDEARAAVLAVTRAARAAGRDLAPHLALRISLVLERERAVAPAG</sequence>
<dbReference type="InterPro" id="IPR052196">
    <property type="entry name" value="Bact_Kbp"/>
</dbReference>
<feature type="domain" description="LysM" evidence="3">
    <location>
        <begin position="212"/>
        <end position="261"/>
    </location>
</feature>
<dbReference type="Proteomes" id="UP000824504">
    <property type="component" value="Chromosome"/>
</dbReference>
<dbReference type="RefSeq" id="WP_219081967.1">
    <property type="nucleotide sequence ID" value="NZ_CP079216.1"/>
</dbReference>
<protein>
    <submittedName>
        <fullName evidence="4">LysM peptidoglycan-binding domain-containing protein</fullName>
    </submittedName>
</protein>